<feature type="domain" description="3-keto-alpha-glucoside-1,2-lyase/3-keto-2-hydroxy-glucal hydratase" evidence="2">
    <location>
        <begin position="30"/>
        <end position="232"/>
    </location>
</feature>
<keyword evidence="4" id="KW-1185">Reference proteome</keyword>
<dbReference type="Gene3D" id="2.60.120.560">
    <property type="entry name" value="Exo-inulinase, domain 1"/>
    <property type="match status" value="1"/>
</dbReference>
<name>A0A4U6D029_9BACT</name>
<sequence length="234" mass="26808">MRHIVIPALTLLISVLTLTSFTNNSQTGSWDVLFDGKSVEKLRGYQRKDFPLECWSIENGLLKTIPGVKNTDILTKQQYQNFELQFDWKTSVGGNGGVFYNVMEDAKHEAGNGNSPNWLTNFEMQLLDDIGFNDKEPKRSAGSLYDLIAPKNKVLKPVGTFNTSRLIVKNKHVEHWLNGRKVVEYTIDSPELNALIQGSKYKDIIGFAQYSEGHIMFQHHGQEMWYKNIKIRRL</sequence>
<dbReference type="InterPro" id="IPR010496">
    <property type="entry name" value="AL/BT2_dom"/>
</dbReference>
<gene>
    <name evidence="3" type="ORF">FDK13_24100</name>
</gene>
<dbReference type="RefSeq" id="WP_137342568.1">
    <property type="nucleotide sequence ID" value="NZ_SZVO01000012.1"/>
</dbReference>
<evidence type="ECO:0000256" key="1">
    <source>
        <dbReference type="SAM" id="SignalP"/>
    </source>
</evidence>
<dbReference type="GO" id="GO:0016787">
    <property type="term" value="F:hydrolase activity"/>
    <property type="evidence" value="ECO:0007669"/>
    <property type="project" value="InterPro"/>
</dbReference>
<reference evidence="3 4" key="1">
    <citation type="submission" date="2019-05" db="EMBL/GenBank/DDBJ databases">
        <title>Dyadobacter AR-3-8 sp. nov., isolated from arctic soil.</title>
        <authorList>
            <person name="Chaudhary D.K."/>
        </authorList>
    </citation>
    <scope>NUCLEOTIDE SEQUENCE [LARGE SCALE GENOMIC DNA]</scope>
    <source>
        <strain evidence="3 4">AR-3-8</strain>
    </source>
</reference>
<evidence type="ECO:0000259" key="2">
    <source>
        <dbReference type="Pfam" id="PF06439"/>
    </source>
</evidence>
<dbReference type="Pfam" id="PF06439">
    <property type="entry name" value="3keto-disac_hyd"/>
    <property type="match status" value="1"/>
</dbReference>
<dbReference type="Proteomes" id="UP000304900">
    <property type="component" value="Unassembled WGS sequence"/>
</dbReference>
<feature type="chain" id="PRO_5020610450" evidence="1">
    <location>
        <begin position="23"/>
        <end position="234"/>
    </location>
</feature>
<feature type="signal peptide" evidence="1">
    <location>
        <begin position="1"/>
        <end position="22"/>
    </location>
</feature>
<evidence type="ECO:0000313" key="4">
    <source>
        <dbReference type="Proteomes" id="UP000304900"/>
    </source>
</evidence>
<organism evidence="3 4">
    <name type="scientific">Dyadobacter frigoris</name>
    <dbReference type="NCBI Taxonomy" id="2576211"/>
    <lineage>
        <taxon>Bacteria</taxon>
        <taxon>Pseudomonadati</taxon>
        <taxon>Bacteroidota</taxon>
        <taxon>Cytophagia</taxon>
        <taxon>Cytophagales</taxon>
        <taxon>Spirosomataceae</taxon>
        <taxon>Dyadobacter</taxon>
    </lineage>
</organism>
<keyword evidence="1" id="KW-0732">Signal</keyword>
<accession>A0A4U6D029</accession>
<dbReference type="AlphaFoldDB" id="A0A4U6D029"/>
<protein>
    <submittedName>
        <fullName evidence="3">DUF1080 domain-containing protein</fullName>
    </submittedName>
</protein>
<proteinExistence type="predicted"/>
<evidence type="ECO:0000313" key="3">
    <source>
        <dbReference type="EMBL" id="TKT89431.1"/>
    </source>
</evidence>
<comment type="caution">
    <text evidence="3">The sequence shown here is derived from an EMBL/GenBank/DDBJ whole genome shotgun (WGS) entry which is preliminary data.</text>
</comment>
<dbReference type="EMBL" id="SZVO01000012">
    <property type="protein sequence ID" value="TKT89431.1"/>
    <property type="molecule type" value="Genomic_DNA"/>
</dbReference>
<dbReference type="OrthoDB" id="9806233at2"/>